<dbReference type="OrthoDB" id="9806939at2"/>
<dbReference type="GO" id="GO:1990281">
    <property type="term" value="C:efflux pump complex"/>
    <property type="evidence" value="ECO:0007669"/>
    <property type="project" value="TreeGrafter"/>
</dbReference>
<keyword evidence="2" id="KW-0175">Coiled coil</keyword>
<evidence type="ECO:0000259" key="4">
    <source>
        <dbReference type="Pfam" id="PF25989"/>
    </source>
</evidence>
<dbReference type="PANTHER" id="PTHR30469:SF15">
    <property type="entry name" value="HLYD FAMILY OF SECRETION PROTEINS"/>
    <property type="match status" value="1"/>
</dbReference>
<gene>
    <name evidence="5" type="ORF">E5672_13245</name>
</gene>
<organism evidence="5 6">
    <name type="scientific">Alteromonas portus</name>
    <dbReference type="NCBI Taxonomy" id="2565549"/>
    <lineage>
        <taxon>Bacteria</taxon>
        <taxon>Pseudomonadati</taxon>
        <taxon>Pseudomonadota</taxon>
        <taxon>Gammaproteobacteria</taxon>
        <taxon>Alteromonadales</taxon>
        <taxon>Alteromonadaceae</taxon>
        <taxon>Alteromonas/Salinimonas group</taxon>
        <taxon>Alteromonas</taxon>
    </lineage>
</organism>
<feature type="domain" description="YknX-like C-terminal permuted SH3-like" evidence="4">
    <location>
        <begin position="293"/>
        <end position="360"/>
    </location>
</feature>
<dbReference type="AlphaFoldDB" id="A0A4U0Z9V7"/>
<dbReference type="InterPro" id="IPR058637">
    <property type="entry name" value="YknX-like_C"/>
</dbReference>
<dbReference type="Gene3D" id="1.10.287.470">
    <property type="entry name" value="Helix hairpin bin"/>
    <property type="match status" value="1"/>
</dbReference>
<dbReference type="PANTHER" id="PTHR30469">
    <property type="entry name" value="MULTIDRUG RESISTANCE PROTEIN MDTA"/>
    <property type="match status" value="1"/>
</dbReference>
<name>A0A4U0Z9V7_9ALTE</name>
<dbReference type="Pfam" id="PF25989">
    <property type="entry name" value="YknX_C"/>
    <property type="match status" value="1"/>
</dbReference>
<evidence type="ECO:0000313" key="5">
    <source>
        <dbReference type="EMBL" id="TKB02821.1"/>
    </source>
</evidence>
<keyword evidence="6" id="KW-1185">Reference proteome</keyword>
<dbReference type="Gene3D" id="2.40.30.170">
    <property type="match status" value="1"/>
</dbReference>
<dbReference type="RefSeq" id="WP_136782618.1">
    <property type="nucleotide sequence ID" value="NZ_SWCO01000007.1"/>
</dbReference>
<reference evidence="5 6" key="1">
    <citation type="submission" date="2019-04" db="EMBL/GenBank/DDBJ databases">
        <title>Alteromonas portus sp. nov., an alginate lyase-excreting marine bacterium.</title>
        <authorList>
            <person name="Huang H."/>
            <person name="Mo K."/>
            <person name="Bao S."/>
        </authorList>
    </citation>
    <scope>NUCLEOTIDE SEQUENCE [LARGE SCALE GENOMIC DNA]</scope>
    <source>
        <strain evidence="5 6">HB161718</strain>
    </source>
</reference>
<evidence type="ECO:0000256" key="1">
    <source>
        <dbReference type="ARBA" id="ARBA00009477"/>
    </source>
</evidence>
<dbReference type="InterPro" id="IPR006143">
    <property type="entry name" value="RND_pump_MFP"/>
</dbReference>
<protein>
    <submittedName>
        <fullName evidence="5">Efflux RND transporter periplasmic adaptor subunit</fullName>
    </submittedName>
</protein>
<comment type="similarity">
    <text evidence="1">Belongs to the membrane fusion protein (MFP) (TC 8.A.1) family.</text>
</comment>
<dbReference type="Proteomes" id="UP000305471">
    <property type="component" value="Unassembled WGS sequence"/>
</dbReference>
<feature type="coiled-coil region" evidence="2">
    <location>
        <begin position="135"/>
        <end position="176"/>
    </location>
</feature>
<evidence type="ECO:0000256" key="3">
    <source>
        <dbReference type="SAM" id="SignalP"/>
    </source>
</evidence>
<evidence type="ECO:0000256" key="2">
    <source>
        <dbReference type="SAM" id="Coils"/>
    </source>
</evidence>
<proteinExistence type="inferred from homology"/>
<sequence>MKAMTSTLALSVFTSSFRAFGLFTLLASSVSLSAQAKDNNQPPPLLVQIDEAREQAISQLTWVPGTVLSVIDANLASEVDGRITWMAEVGDVVKAGEPLVKVDDTRLSITRNQNASNIARWQSQVELFTKRLARYKNLQASQNTSRGELEEVEADLENAKQELAQAKLDLEFTEYQIAQSSIRAPFTALVVERLQSPGEYTGVGQTLLRVVNPDSVEVQVRAPLNVLPYLANGMSVTVHNNVNQVEESIRAIVPVGNTASRMMELRIAINPSDFPIGSAVRVALPSSDTHDGVTIPRDALVLRKSGTFIYQLNENNEAEQVKVTTGVGMGDRIEVFGDVNPKRSVVVRGAERLRAGQKVRYNDERESLTAKS</sequence>
<dbReference type="NCBIfam" id="TIGR01730">
    <property type="entry name" value="RND_mfp"/>
    <property type="match status" value="1"/>
</dbReference>
<dbReference type="SUPFAM" id="SSF111369">
    <property type="entry name" value="HlyD-like secretion proteins"/>
    <property type="match status" value="1"/>
</dbReference>
<feature type="signal peptide" evidence="3">
    <location>
        <begin position="1"/>
        <end position="36"/>
    </location>
</feature>
<comment type="caution">
    <text evidence="5">The sequence shown here is derived from an EMBL/GenBank/DDBJ whole genome shotgun (WGS) entry which is preliminary data.</text>
</comment>
<dbReference type="GO" id="GO:0015562">
    <property type="term" value="F:efflux transmembrane transporter activity"/>
    <property type="evidence" value="ECO:0007669"/>
    <property type="project" value="TreeGrafter"/>
</dbReference>
<keyword evidence="3" id="KW-0732">Signal</keyword>
<dbReference type="Gene3D" id="2.40.420.20">
    <property type="match status" value="1"/>
</dbReference>
<dbReference type="Gene3D" id="2.40.50.100">
    <property type="match status" value="1"/>
</dbReference>
<dbReference type="EMBL" id="SWCO01000007">
    <property type="protein sequence ID" value="TKB02821.1"/>
    <property type="molecule type" value="Genomic_DNA"/>
</dbReference>
<feature type="chain" id="PRO_5020419052" evidence="3">
    <location>
        <begin position="37"/>
        <end position="372"/>
    </location>
</feature>
<accession>A0A4U0Z9V7</accession>
<evidence type="ECO:0000313" key="6">
    <source>
        <dbReference type="Proteomes" id="UP000305471"/>
    </source>
</evidence>